<evidence type="ECO:0000259" key="13">
    <source>
        <dbReference type="PROSITE" id="PS50081"/>
    </source>
</evidence>
<feature type="compositionally biased region" description="Basic and acidic residues" evidence="10">
    <location>
        <begin position="503"/>
        <end position="519"/>
    </location>
</feature>
<feature type="region of interest" description="Disordered" evidence="10">
    <location>
        <begin position="1098"/>
        <end position="1206"/>
    </location>
</feature>
<dbReference type="InterPro" id="IPR011009">
    <property type="entry name" value="Kinase-like_dom_sf"/>
</dbReference>
<feature type="compositionally biased region" description="Low complexity" evidence="10">
    <location>
        <begin position="640"/>
        <end position="654"/>
    </location>
</feature>
<dbReference type="SUPFAM" id="SSF57889">
    <property type="entry name" value="Cysteine-rich domain"/>
    <property type="match status" value="1"/>
</dbReference>
<feature type="region of interest" description="Disordered" evidence="10">
    <location>
        <begin position="441"/>
        <end position="569"/>
    </location>
</feature>
<reference evidence="14 15" key="1">
    <citation type="journal article" date="2018" name="Mol. Biol. Evol.">
        <title>Broad Genomic Sampling Reveals a Smut Pathogenic Ancestry of the Fungal Clade Ustilaginomycotina.</title>
        <authorList>
            <person name="Kijpornyongpan T."/>
            <person name="Mondo S.J."/>
            <person name="Barry K."/>
            <person name="Sandor L."/>
            <person name="Lee J."/>
            <person name="Lipzen A."/>
            <person name="Pangilinan J."/>
            <person name="LaButti K."/>
            <person name="Hainaut M."/>
            <person name="Henrissat B."/>
            <person name="Grigoriev I.V."/>
            <person name="Spatafora J.W."/>
            <person name="Aime M.C."/>
        </authorList>
    </citation>
    <scope>NUCLEOTIDE SEQUENCE [LARGE SCALE GENOMIC DNA]</scope>
    <source>
        <strain evidence="14 15">MCA 4718</strain>
    </source>
</reference>
<dbReference type="PANTHER" id="PTHR11584">
    <property type="entry name" value="SERINE/THREONINE PROTEIN KINASE"/>
    <property type="match status" value="1"/>
</dbReference>
<dbReference type="GO" id="GO:0046872">
    <property type="term" value="F:metal ion binding"/>
    <property type="evidence" value="ECO:0007669"/>
    <property type="project" value="UniProtKB-KW"/>
</dbReference>
<keyword evidence="6" id="KW-0418">Kinase</keyword>
<dbReference type="EMBL" id="KZ819326">
    <property type="protein sequence ID" value="PWN20915.1"/>
    <property type="molecule type" value="Genomic_DNA"/>
</dbReference>
<evidence type="ECO:0000313" key="14">
    <source>
        <dbReference type="EMBL" id="PWN20915.1"/>
    </source>
</evidence>
<dbReference type="Pfam" id="PF00130">
    <property type="entry name" value="C1_1"/>
    <property type="match status" value="1"/>
</dbReference>
<keyword evidence="7" id="KW-0862">Zinc</keyword>
<feature type="region of interest" description="Disordered" evidence="10">
    <location>
        <begin position="77"/>
        <end position="104"/>
    </location>
</feature>
<feature type="region of interest" description="Disordered" evidence="10">
    <location>
        <begin position="188"/>
        <end position="213"/>
    </location>
</feature>
<dbReference type="Gene3D" id="3.30.60.20">
    <property type="match status" value="1"/>
</dbReference>
<keyword evidence="8 9" id="KW-0067">ATP-binding</keyword>
<keyword evidence="15" id="KW-1185">Reference proteome</keyword>
<dbReference type="CDD" id="cd00029">
    <property type="entry name" value="C1"/>
    <property type="match status" value="1"/>
</dbReference>
<dbReference type="InterPro" id="IPR002219">
    <property type="entry name" value="PKC_DAG/PE"/>
</dbReference>
<evidence type="ECO:0000256" key="8">
    <source>
        <dbReference type="ARBA" id="ARBA00022840"/>
    </source>
</evidence>
<evidence type="ECO:0008006" key="16">
    <source>
        <dbReference type="Google" id="ProtNLM"/>
    </source>
</evidence>
<evidence type="ECO:0000256" key="9">
    <source>
        <dbReference type="PROSITE-ProRule" id="PRU10141"/>
    </source>
</evidence>
<feature type="domain" description="Protein kinase" evidence="11">
    <location>
        <begin position="805"/>
        <end position="1058"/>
    </location>
</feature>
<feature type="compositionally biased region" description="Low complexity" evidence="10">
    <location>
        <begin position="454"/>
        <end position="479"/>
    </location>
</feature>
<keyword evidence="3" id="KW-0808">Transferase</keyword>
<evidence type="ECO:0000259" key="12">
    <source>
        <dbReference type="PROSITE" id="PS50021"/>
    </source>
</evidence>
<keyword evidence="2" id="KW-0723">Serine/threonine-protein kinase</keyword>
<dbReference type="InterPro" id="IPR046349">
    <property type="entry name" value="C1-like_sf"/>
</dbReference>
<name>A0A316UCZ5_9BASI</name>
<feature type="compositionally biased region" description="Low complexity" evidence="10">
    <location>
        <begin position="1357"/>
        <end position="1366"/>
    </location>
</feature>
<evidence type="ECO:0000256" key="7">
    <source>
        <dbReference type="ARBA" id="ARBA00022833"/>
    </source>
</evidence>
<feature type="compositionally biased region" description="Polar residues" evidence="10">
    <location>
        <begin position="1495"/>
        <end position="1511"/>
    </location>
</feature>
<dbReference type="PROSITE" id="PS50011">
    <property type="entry name" value="PROTEIN_KINASE_DOM"/>
    <property type="match status" value="1"/>
</dbReference>
<dbReference type="Proteomes" id="UP000245942">
    <property type="component" value="Unassembled WGS sequence"/>
</dbReference>
<dbReference type="SUPFAM" id="SSF56112">
    <property type="entry name" value="Protein kinase-like (PK-like)"/>
    <property type="match status" value="1"/>
</dbReference>
<dbReference type="GO" id="GO:0004674">
    <property type="term" value="F:protein serine/threonine kinase activity"/>
    <property type="evidence" value="ECO:0007669"/>
    <property type="project" value="UniProtKB-KW"/>
</dbReference>
<dbReference type="PANTHER" id="PTHR11584:SF369">
    <property type="entry name" value="MITOGEN-ACTIVATED PROTEIN KINASE KINASE KINASE 19-RELATED"/>
    <property type="match status" value="1"/>
</dbReference>
<feature type="domain" description="Calponin-homology (CH)" evidence="12">
    <location>
        <begin position="240"/>
        <end position="360"/>
    </location>
</feature>
<evidence type="ECO:0000256" key="5">
    <source>
        <dbReference type="ARBA" id="ARBA00022741"/>
    </source>
</evidence>
<feature type="binding site" evidence="9">
    <location>
        <position position="834"/>
    </location>
    <ligand>
        <name>ATP</name>
        <dbReference type="ChEBI" id="CHEBI:30616"/>
    </ligand>
</feature>
<keyword evidence="4" id="KW-0479">Metal-binding</keyword>
<dbReference type="SMART" id="SM00109">
    <property type="entry name" value="C1"/>
    <property type="match status" value="1"/>
</dbReference>
<dbReference type="InterPro" id="IPR017441">
    <property type="entry name" value="Protein_kinase_ATP_BS"/>
</dbReference>
<sequence length="1536" mass="167009">MISGPRYYSEHANSPFRDTEASSSRSPYGRPPALSMSRASSSSLATEIAVPNTPRASPRTSFDILTTASTLEVLADASLEPTQGPKRRSALARRLSKSTKKPPLDYQQTLAQATLSNPELHLSSDPLLDSDSLQYRRLIAFPVQADAPSSTSPCITKRKSATDWLKSKKWSAALIGRVSPPTTLAIKRSLARTSSRPGRPTETGLTGTSPADALRTTVERMRAARTYLLEELGKLSVEQLGWDQERVSELSETTMLIDDDTGVSDIATSKELWSFWACINSGVLLCLLVNHLKPGVIDRIDRRDIEWVRADNLSRFLRAARDFFAIRSRDLFHPLDLTEATVEGLERAIHTILAIRDNATEAGISVSSPSLPLSSTTIERVKSKRKSLVSPLRSPDESQVDLPIVHQRFSMSSTSSAELSLGEGSDSHPELTVAEHRKAAEAKLTKGVSRPSDPISIKSHRSGSSQSSQPSSMMLHSTSQEQQRPRALTITFAQDSTSPRWTAQDEPRVQSVYRDRKPSESAVNLRDVAEEEAEDVLQSGTASSDSRPDGLDNAAETGRVNSPGSEMHPARAPIIARTHSQHRISREIALAQQSPPHIWKPRVHESEGTGSPAVERRHGGFSVGQSYSSEASDLSQPDTSSVQSQVPFPSSRSPAGAIAHREVSGPSLRRPSLASRKASIGAIPIKSSSAASFSARSDCLQGTPLATRTPVRPAFRPFRYTSELQVPTTPPSFLHSDDASSLAPSSDHRTSSSRTTFQTRLSTDTAPSEIHSANSSSVEGRAVSLSAPSRHKITLLEEDNKSTTFQMGNCIGRGQFGSVYRALNLSTGQMVAVKRIKIEGRSEAEVTQLMKEVELLKRLHHPSVVKYEGLVRGTDAISIILEYVENGSLLHTLKAFGHLPEQLIASYVVKILEGLVYLHEMEVVHCDLKAANILTTKNGNVKLSDFGVSLNLQAMEKVQHNDAIGTPNWMAPEVIELQGASTAADIWSLGCTIIELLTGKPPYGDMLAMSAMFRIVEDERPPIPDKCSEELRDFLGRCFRKDPKQRPHAADLFKHPWLASSFGLYKEAHFQDSLPFLKRISSDTGVARRGDVRTLHTISQDGEESTVTGPTEGYFIQSRPSLQKSRTSSGLGGETWTPAREFSTSASPAVSSADGDSGLLRSSTQDSNRKSDLSCLDLSSTDDSHTEHPPQSLERQSSRSPAPHKFVKSTFSRDIRCKLCLQSVRKHAVFCEDCGLMCHARCAREIVSACDVRAQLLLLQRQGQIEPPTSPVDLQEQEALQNHQSALSLAEVSMSEVASSAAGLFAARLKYAIARTRRISMGQRSDSFERRGASSPDASGGIEKDSPIMSIETQIGASAAESSSIAVERTSDVKGETEMGAEASSRKRAHCSSPGTEPRDSLPFNRGGSAESTSVAPPPASQEQIATIQGPSRIQPARPRPTHRVSHSTGDLITLQGLNIVKEQNLQKTARHVSPPPSASAHSGDPYSGLAYTPLGSQRQRGQSEHTTAGPSTLGEKWRSRRASMGPRKKEECTVM</sequence>
<evidence type="ECO:0000256" key="10">
    <source>
        <dbReference type="SAM" id="MobiDB-lite"/>
    </source>
</evidence>
<dbReference type="CDD" id="cd00014">
    <property type="entry name" value="CH_SF"/>
    <property type="match status" value="1"/>
</dbReference>
<dbReference type="InterPro" id="IPR000719">
    <property type="entry name" value="Prot_kinase_dom"/>
</dbReference>
<feature type="compositionally biased region" description="Polar residues" evidence="10">
    <location>
        <begin position="1118"/>
        <end position="1129"/>
    </location>
</feature>
<accession>A0A316UCZ5</accession>
<organism evidence="14 15">
    <name type="scientific">Pseudomicrostroma glucosiphilum</name>
    <dbReference type="NCBI Taxonomy" id="1684307"/>
    <lineage>
        <taxon>Eukaryota</taxon>
        <taxon>Fungi</taxon>
        <taxon>Dikarya</taxon>
        <taxon>Basidiomycota</taxon>
        <taxon>Ustilaginomycotina</taxon>
        <taxon>Exobasidiomycetes</taxon>
        <taxon>Microstromatales</taxon>
        <taxon>Microstromatales incertae sedis</taxon>
        <taxon>Pseudomicrostroma</taxon>
    </lineage>
</organism>
<dbReference type="GeneID" id="37011285"/>
<dbReference type="PROSITE" id="PS50021">
    <property type="entry name" value="CH"/>
    <property type="match status" value="1"/>
</dbReference>
<dbReference type="GO" id="GO:0005524">
    <property type="term" value="F:ATP binding"/>
    <property type="evidence" value="ECO:0007669"/>
    <property type="project" value="UniProtKB-UniRule"/>
</dbReference>
<feature type="compositionally biased region" description="Polar residues" evidence="10">
    <location>
        <begin position="1098"/>
        <end position="1109"/>
    </location>
</feature>
<feature type="region of interest" description="Disordered" evidence="10">
    <location>
        <begin position="1322"/>
        <end position="1451"/>
    </location>
</feature>
<evidence type="ECO:0000256" key="2">
    <source>
        <dbReference type="ARBA" id="ARBA00022527"/>
    </source>
</evidence>
<comment type="similarity">
    <text evidence="1">Belongs to the protein kinase superfamily. STE Ser/Thr protein kinase family. MAP kinase kinase kinase subfamily.</text>
</comment>
<feature type="compositionally biased region" description="Polar residues" evidence="10">
    <location>
        <begin position="623"/>
        <end position="639"/>
    </location>
</feature>
<dbReference type="InterPro" id="IPR001245">
    <property type="entry name" value="Ser-Thr/Tyr_kinase_cat_dom"/>
</dbReference>
<dbReference type="PRINTS" id="PR00109">
    <property type="entry name" value="TYRKINASE"/>
</dbReference>
<dbReference type="PROSITE" id="PS00108">
    <property type="entry name" value="PROTEIN_KINASE_ST"/>
    <property type="match status" value="1"/>
</dbReference>
<feature type="compositionally biased region" description="Basic residues" evidence="10">
    <location>
        <begin position="85"/>
        <end position="100"/>
    </location>
</feature>
<feature type="domain" description="Phorbol-ester/DAG-type" evidence="13">
    <location>
        <begin position="1203"/>
        <end position="1250"/>
    </location>
</feature>
<dbReference type="PROSITE" id="PS00479">
    <property type="entry name" value="ZF_DAG_PE_1"/>
    <property type="match status" value="1"/>
</dbReference>
<feature type="compositionally biased region" description="Low complexity" evidence="10">
    <location>
        <begin position="752"/>
        <end position="763"/>
    </location>
</feature>
<dbReference type="InterPro" id="IPR008271">
    <property type="entry name" value="Ser/Thr_kinase_AS"/>
</dbReference>
<evidence type="ECO:0000259" key="11">
    <source>
        <dbReference type="PROSITE" id="PS50011"/>
    </source>
</evidence>
<feature type="region of interest" description="Disordered" evidence="10">
    <location>
        <begin position="590"/>
        <end position="672"/>
    </location>
</feature>
<dbReference type="SUPFAM" id="SSF47576">
    <property type="entry name" value="Calponin-homology domain, CH-domain"/>
    <property type="match status" value="1"/>
</dbReference>
<dbReference type="Pfam" id="PF00069">
    <property type="entry name" value="Pkinase"/>
    <property type="match status" value="1"/>
</dbReference>
<gene>
    <name evidence="14" type="ORF">BCV69DRAFT_178505</name>
</gene>
<proteinExistence type="inferred from homology"/>
<feature type="region of interest" description="Disordered" evidence="10">
    <location>
        <begin position="1"/>
        <end position="60"/>
    </location>
</feature>
<dbReference type="STRING" id="1684307.A0A316UCZ5"/>
<dbReference type="PROSITE" id="PS50081">
    <property type="entry name" value="ZF_DAG_PE_2"/>
    <property type="match status" value="1"/>
</dbReference>
<feature type="region of interest" description="Disordered" evidence="10">
    <location>
        <begin position="384"/>
        <end position="403"/>
    </location>
</feature>
<feature type="compositionally biased region" description="Polar residues" evidence="10">
    <location>
        <begin position="1410"/>
        <end position="1432"/>
    </location>
</feature>
<evidence type="ECO:0000256" key="3">
    <source>
        <dbReference type="ARBA" id="ARBA00022679"/>
    </source>
</evidence>
<feature type="compositionally biased region" description="Polar residues" evidence="10">
    <location>
        <begin position="491"/>
        <end position="501"/>
    </location>
</feature>
<dbReference type="OrthoDB" id="8693905at2759"/>
<evidence type="ECO:0000313" key="15">
    <source>
        <dbReference type="Proteomes" id="UP000245942"/>
    </source>
</evidence>
<evidence type="ECO:0000256" key="4">
    <source>
        <dbReference type="ARBA" id="ARBA00022723"/>
    </source>
</evidence>
<dbReference type="PROSITE" id="PS00107">
    <property type="entry name" value="PROTEIN_KINASE_ATP"/>
    <property type="match status" value="1"/>
</dbReference>
<protein>
    <recommendedName>
        <fullName evidence="16">Pkinase-domain-containing protein</fullName>
    </recommendedName>
</protein>
<dbReference type="InterPro" id="IPR001715">
    <property type="entry name" value="CH_dom"/>
</dbReference>
<dbReference type="SMART" id="SM00220">
    <property type="entry name" value="S_TKc"/>
    <property type="match status" value="1"/>
</dbReference>
<evidence type="ECO:0000256" key="6">
    <source>
        <dbReference type="ARBA" id="ARBA00022777"/>
    </source>
</evidence>
<feature type="region of interest" description="Disordered" evidence="10">
    <location>
        <begin position="1467"/>
        <end position="1536"/>
    </location>
</feature>
<keyword evidence="5 9" id="KW-0547">Nucleotide-binding</keyword>
<feature type="region of interest" description="Disordered" evidence="10">
    <location>
        <begin position="726"/>
        <end position="785"/>
    </location>
</feature>
<dbReference type="Gene3D" id="1.10.510.10">
    <property type="entry name" value="Transferase(Phosphotransferase) domain 1"/>
    <property type="match status" value="1"/>
</dbReference>
<dbReference type="CDD" id="cd06627">
    <property type="entry name" value="STKc_Cdc7_like"/>
    <property type="match status" value="1"/>
</dbReference>
<dbReference type="RefSeq" id="XP_025348075.1">
    <property type="nucleotide sequence ID" value="XM_025489551.1"/>
</dbReference>
<feature type="compositionally biased region" description="Low complexity" evidence="10">
    <location>
        <begin position="31"/>
        <end position="44"/>
    </location>
</feature>
<dbReference type="InterPro" id="IPR036872">
    <property type="entry name" value="CH_dom_sf"/>
</dbReference>
<evidence type="ECO:0000256" key="1">
    <source>
        <dbReference type="ARBA" id="ARBA00006529"/>
    </source>
</evidence>
<dbReference type="Gene3D" id="1.10.418.10">
    <property type="entry name" value="Calponin-like domain"/>
    <property type="match status" value="1"/>
</dbReference>